<feature type="transmembrane region" description="Helical" evidence="1">
    <location>
        <begin position="31"/>
        <end position="55"/>
    </location>
</feature>
<evidence type="ECO:0000256" key="1">
    <source>
        <dbReference type="SAM" id="Phobius"/>
    </source>
</evidence>
<evidence type="ECO:0000313" key="3">
    <source>
        <dbReference type="Proteomes" id="UP001265550"/>
    </source>
</evidence>
<keyword evidence="3" id="KW-1185">Reference proteome</keyword>
<keyword evidence="1" id="KW-0812">Transmembrane</keyword>
<comment type="caution">
    <text evidence="2">The sequence shown here is derived from an EMBL/GenBank/DDBJ whole genome shotgun (WGS) entry which is preliminary data.</text>
</comment>
<keyword evidence="1" id="KW-0472">Membrane</keyword>
<dbReference type="RefSeq" id="WP_204733975.1">
    <property type="nucleotide sequence ID" value="NZ_JAVDWE010000007.1"/>
</dbReference>
<gene>
    <name evidence="2" type="ORF">J2X09_002871</name>
</gene>
<sequence>MNTFPPSPGAAPDGSGFWGRRWRKQVAWRVLFWRDMLAVGSVINLCTGLAALMLVAQDQPIGWALAVHFAPLPYNTFLLATLLRTPGAPRAARVAGCAWFAAMLVV</sequence>
<dbReference type="Proteomes" id="UP001265550">
    <property type="component" value="Unassembled WGS sequence"/>
</dbReference>
<accession>A0ABU1VCF1</accession>
<proteinExistence type="predicted"/>
<reference evidence="2 3" key="1">
    <citation type="submission" date="2023-07" db="EMBL/GenBank/DDBJ databases">
        <title>Sorghum-associated microbial communities from plants grown in Nebraska, USA.</title>
        <authorList>
            <person name="Schachtman D."/>
        </authorList>
    </citation>
    <scope>NUCLEOTIDE SEQUENCE [LARGE SCALE GENOMIC DNA]</scope>
    <source>
        <strain evidence="2 3">BE240</strain>
    </source>
</reference>
<organism evidence="2 3">
    <name type="scientific">Hydrogenophaga laconesensis</name>
    <dbReference type="NCBI Taxonomy" id="1805971"/>
    <lineage>
        <taxon>Bacteria</taxon>
        <taxon>Pseudomonadati</taxon>
        <taxon>Pseudomonadota</taxon>
        <taxon>Betaproteobacteria</taxon>
        <taxon>Burkholderiales</taxon>
        <taxon>Comamonadaceae</taxon>
        <taxon>Hydrogenophaga</taxon>
    </lineage>
</organism>
<protein>
    <submittedName>
        <fullName evidence="2">Uncharacterized protein</fullName>
    </submittedName>
</protein>
<feature type="transmembrane region" description="Helical" evidence="1">
    <location>
        <begin position="61"/>
        <end position="83"/>
    </location>
</feature>
<name>A0ABU1VCF1_9BURK</name>
<keyword evidence="1" id="KW-1133">Transmembrane helix</keyword>
<dbReference type="EMBL" id="JAVDWE010000007">
    <property type="protein sequence ID" value="MDR7095127.1"/>
    <property type="molecule type" value="Genomic_DNA"/>
</dbReference>
<evidence type="ECO:0000313" key="2">
    <source>
        <dbReference type="EMBL" id="MDR7095127.1"/>
    </source>
</evidence>